<evidence type="ECO:0000313" key="23">
    <source>
        <dbReference type="EnsemblMetazoa" id="PHUM057060-PA"/>
    </source>
</evidence>
<evidence type="ECO:0000256" key="10">
    <source>
        <dbReference type="ARBA" id="ARBA00022840"/>
    </source>
</evidence>
<evidence type="ECO:0000256" key="13">
    <source>
        <dbReference type="ARBA" id="ARBA00023137"/>
    </source>
</evidence>
<dbReference type="OMA" id="EINDWSE"/>
<dbReference type="InterPro" id="IPR020635">
    <property type="entry name" value="Tyr_kinase_cat_dom"/>
</dbReference>
<organism>
    <name type="scientific">Pediculus humanus subsp. corporis</name>
    <name type="common">Body louse</name>
    <dbReference type="NCBI Taxonomy" id="121224"/>
    <lineage>
        <taxon>Eukaryota</taxon>
        <taxon>Metazoa</taxon>
        <taxon>Ecdysozoa</taxon>
        <taxon>Arthropoda</taxon>
        <taxon>Hexapoda</taxon>
        <taxon>Insecta</taxon>
        <taxon>Pterygota</taxon>
        <taxon>Neoptera</taxon>
        <taxon>Paraneoptera</taxon>
        <taxon>Psocodea</taxon>
        <taxon>Troctomorpha</taxon>
        <taxon>Phthiraptera</taxon>
        <taxon>Anoplura</taxon>
        <taxon>Pediculidae</taxon>
        <taxon>Pediculus</taxon>
    </lineage>
</organism>
<keyword evidence="11" id="KW-1133">Transmembrane helix</keyword>
<evidence type="ECO:0000256" key="19">
    <source>
        <dbReference type="ARBA" id="ARBA00056965"/>
    </source>
</evidence>
<keyword evidence="24" id="KW-1185">Reference proteome</keyword>
<sequence>MRHNKKKTGTDLKKTPSNVTTTTLVAPSRLPRVQQHWDNIDKQGNKNWEFPRSKLKMKTILGQGNFGQVWKAEAEDMPGHEGKTRLVAVKTVKEGATEKEHKEFIKELEIMQQIGSHPNIVTLLGCCTDQEPNYLIMEYVKLGKLLTYLREHRVNENYYNFSNNSDALTSKDLTLFSYCISRGMEYLASRGIIHRDLAARNVLVDHNKVCKIADFGMSRSVRNFEDGQVYEERQHKGALPIRWMAPESLVYSVFTHKSDVWSFGIVMWEIVTLGSTPYPNMGAREIMRRVRDGYRLERPNHCKPEFYRLISHCWSHDPNKRPDFSELRKDLGNLLEDPSRDGSYVDLDRFAEDNLIHTSSSSSKSKDLRLLESGRECRGALKRYNLNWEINDWSEETRRNKIRKGKNNGKGTVTLSGQGSFTVNSRILEKEFKFIK</sequence>
<dbReference type="PROSITE" id="PS00107">
    <property type="entry name" value="PROTEIN_KINASE_ATP"/>
    <property type="match status" value="1"/>
</dbReference>
<dbReference type="PANTHER" id="PTHR24416:SF481">
    <property type="entry name" value="TIE-LIKE RECEPTOR TYROSINE KINASE"/>
    <property type="match status" value="1"/>
</dbReference>
<evidence type="ECO:0000256" key="11">
    <source>
        <dbReference type="ARBA" id="ARBA00022989"/>
    </source>
</evidence>
<evidence type="ECO:0000256" key="15">
    <source>
        <dbReference type="ARBA" id="ARBA00023170"/>
    </source>
</evidence>
<dbReference type="PROSITE" id="PS00109">
    <property type="entry name" value="PROTEIN_KINASE_TYR"/>
    <property type="match status" value="1"/>
</dbReference>
<dbReference type="InterPro" id="IPR008266">
    <property type="entry name" value="Tyr_kinase_AS"/>
</dbReference>
<comment type="catalytic activity">
    <reaction evidence="18">
        <text>L-tyrosyl-[protein] + ATP = O-phospho-L-tyrosyl-[protein] + ADP + H(+)</text>
        <dbReference type="Rhea" id="RHEA:10596"/>
        <dbReference type="Rhea" id="RHEA-COMP:10136"/>
        <dbReference type="Rhea" id="RHEA-COMP:20101"/>
        <dbReference type="ChEBI" id="CHEBI:15378"/>
        <dbReference type="ChEBI" id="CHEBI:30616"/>
        <dbReference type="ChEBI" id="CHEBI:46858"/>
        <dbReference type="ChEBI" id="CHEBI:61978"/>
        <dbReference type="ChEBI" id="CHEBI:456216"/>
        <dbReference type="EC" id="2.7.10.1"/>
    </reaction>
</comment>
<dbReference type="EC" id="2.7.10.1" evidence="2"/>
<proteinExistence type="predicted"/>
<dbReference type="AlphaFoldDB" id="E0VBC1"/>
<dbReference type="InterPro" id="IPR001245">
    <property type="entry name" value="Ser-Thr/Tyr_kinase_cat_dom"/>
</dbReference>
<keyword evidence="8 20" id="KW-0547">Nucleotide-binding</keyword>
<dbReference type="RefSeq" id="XP_002423415.1">
    <property type="nucleotide sequence ID" value="XM_002423370.1"/>
</dbReference>
<dbReference type="HOGENOM" id="CLU_000288_7_40_1"/>
<dbReference type="InterPro" id="IPR000719">
    <property type="entry name" value="Prot_kinase_dom"/>
</dbReference>
<keyword evidence="4 22" id="KW-0808">Transferase</keyword>
<dbReference type="FunFam" id="3.30.200.20:FF:000593">
    <property type="entry name" value="Predicted protein"/>
    <property type="match status" value="1"/>
</dbReference>
<protein>
    <recommendedName>
        <fullName evidence="2">receptor protein-tyrosine kinase</fullName>
        <ecNumber evidence="2">2.7.10.1</ecNumber>
    </recommendedName>
</protein>
<dbReference type="FunFam" id="1.10.510.10:FF:000462">
    <property type="entry name" value="Receptor tyrosine kinase"/>
    <property type="match status" value="1"/>
</dbReference>
<keyword evidence="3" id="KW-0597">Phosphoprotein</keyword>
<keyword evidence="17" id="KW-0393">Immunoglobulin domain</keyword>
<dbReference type="OrthoDB" id="3256376at2759"/>
<dbReference type="VEuPathDB" id="VectorBase:PHUM057060"/>
<evidence type="ECO:0000256" key="17">
    <source>
        <dbReference type="ARBA" id="ARBA00023319"/>
    </source>
</evidence>
<dbReference type="GO" id="GO:0005886">
    <property type="term" value="C:plasma membrane"/>
    <property type="evidence" value="ECO:0007669"/>
    <property type="project" value="TreeGrafter"/>
</dbReference>
<dbReference type="Gene3D" id="3.30.200.20">
    <property type="entry name" value="Phosphorylase Kinase, domain 1"/>
    <property type="match status" value="1"/>
</dbReference>
<evidence type="ECO:0000256" key="1">
    <source>
        <dbReference type="ARBA" id="ARBA00004167"/>
    </source>
</evidence>
<keyword evidence="9 22" id="KW-0418">Kinase</keyword>
<comment type="subcellular location">
    <subcellularLocation>
        <location evidence="1">Membrane</location>
        <topology evidence="1">Single-pass membrane protein</topology>
    </subcellularLocation>
</comment>
<evidence type="ECO:0000256" key="20">
    <source>
        <dbReference type="PROSITE-ProRule" id="PRU10141"/>
    </source>
</evidence>
<dbReference type="InterPro" id="IPR050122">
    <property type="entry name" value="RTK"/>
</dbReference>
<evidence type="ECO:0000256" key="4">
    <source>
        <dbReference type="ARBA" id="ARBA00022679"/>
    </source>
</evidence>
<gene>
    <name evidence="23" type="primary">8239069</name>
    <name evidence="22" type="ORF">Phum_PHUM057060</name>
</gene>
<evidence type="ECO:0000313" key="22">
    <source>
        <dbReference type="EMBL" id="EEB10677.1"/>
    </source>
</evidence>
<dbReference type="GO" id="GO:0007169">
    <property type="term" value="P:cell surface receptor protein tyrosine kinase signaling pathway"/>
    <property type="evidence" value="ECO:0007669"/>
    <property type="project" value="TreeGrafter"/>
</dbReference>
<reference evidence="22" key="2">
    <citation type="submission" date="2007-04" db="EMBL/GenBank/DDBJ databases">
        <title>The genome of the human body louse.</title>
        <authorList>
            <consortium name="The Human Body Louse Genome Consortium"/>
            <person name="Kirkness E."/>
            <person name="Walenz B."/>
            <person name="Hass B."/>
            <person name="Bruggner R."/>
            <person name="Strausberg R."/>
        </authorList>
    </citation>
    <scope>NUCLEOTIDE SEQUENCE</scope>
    <source>
        <strain evidence="22">USDA</strain>
    </source>
</reference>
<evidence type="ECO:0000256" key="5">
    <source>
        <dbReference type="ARBA" id="ARBA00022692"/>
    </source>
</evidence>
<dbReference type="Pfam" id="PF07714">
    <property type="entry name" value="PK_Tyr_Ser-Thr"/>
    <property type="match status" value="1"/>
</dbReference>
<evidence type="ECO:0000256" key="3">
    <source>
        <dbReference type="ARBA" id="ARBA00022553"/>
    </source>
</evidence>
<dbReference type="InterPro" id="IPR017441">
    <property type="entry name" value="Protein_kinase_ATP_BS"/>
</dbReference>
<dbReference type="GO" id="GO:0005524">
    <property type="term" value="F:ATP binding"/>
    <property type="evidence" value="ECO:0007669"/>
    <property type="project" value="UniProtKB-UniRule"/>
</dbReference>
<dbReference type="PROSITE" id="PS50011">
    <property type="entry name" value="PROTEIN_KINASE_DOM"/>
    <property type="match status" value="1"/>
</dbReference>
<dbReference type="eggNOG" id="KOG0200">
    <property type="taxonomic scope" value="Eukaryota"/>
</dbReference>
<dbReference type="InterPro" id="IPR011009">
    <property type="entry name" value="Kinase-like_dom_sf"/>
</dbReference>
<evidence type="ECO:0000256" key="16">
    <source>
        <dbReference type="ARBA" id="ARBA00023180"/>
    </source>
</evidence>
<keyword evidence="16" id="KW-0325">Glycoprotein</keyword>
<keyword evidence="13" id="KW-0829">Tyrosine-protein kinase</keyword>
<keyword evidence="10 20" id="KW-0067">ATP-binding</keyword>
<dbReference type="InParanoid" id="E0VBC1"/>
<evidence type="ECO:0000256" key="14">
    <source>
        <dbReference type="ARBA" id="ARBA00023157"/>
    </source>
</evidence>
<keyword evidence="12" id="KW-0472">Membrane</keyword>
<dbReference type="SMART" id="SM00219">
    <property type="entry name" value="TyrKc"/>
    <property type="match status" value="1"/>
</dbReference>
<evidence type="ECO:0000256" key="12">
    <source>
        <dbReference type="ARBA" id="ARBA00023136"/>
    </source>
</evidence>
<dbReference type="STRING" id="121224.E0VBC1"/>
<feature type="domain" description="Protein kinase" evidence="21">
    <location>
        <begin position="55"/>
        <end position="335"/>
    </location>
</feature>
<dbReference type="CDD" id="cd00192">
    <property type="entry name" value="PTKc"/>
    <property type="match status" value="1"/>
</dbReference>
<reference evidence="22" key="1">
    <citation type="submission" date="2007-04" db="EMBL/GenBank/DDBJ databases">
        <title>Annotation of Pediculus humanus corporis strain USDA.</title>
        <authorList>
            <person name="Kirkness E."/>
            <person name="Hannick L."/>
            <person name="Hass B."/>
            <person name="Bruggner R."/>
            <person name="Lawson D."/>
            <person name="Bidwell S."/>
            <person name="Joardar V."/>
            <person name="Caler E."/>
            <person name="Walenz B."/>
            <person name="Inman J."/>
            <person name="Schobel S."/>
            <person name="Galinsky K."/>
            <person name="Amedeo P."/>
            <person name="Strausberg R."/>
        </authorList>
    </citation>
    <scope>NUCLEOTIDE SEQUENCE</scope>
    <source>
        <strain evidence="22">USDA</strain>
    </source>
</reference>
<dbReference type="EMBL" id="DS235024">
    <property type="protein sequence ID" value="EEB10677.1"/>
    <property type="molecule type" value="Genomic_DNA"/>
</dbReference>
<dbReference type="KEGG" id="phu:Phum_PHUM057060"/>
<evidence type="ECO:0000256" key="2">
    <source>
        <dbReference type="ARBA" id="ARBA00011902"/>
    </source>
</evidence>
<dbReference type="GeneID" id="8239069"/>
<evidence type="ECO:0000256" key="8">
    <source>
        <dbReference type="ARBA" id="ARBA00022741"/>
    </source>
</evidence>
<dbReference type="Proteomes" id="UP000009046">
    <property type="component" value="Unassembled WGS sequence"/>
</dbReference>
<dbReference type="SUPFAM" id="SSF56112">
    <property type="entry name" value="Protein kinase-like (PK-like)"/>
    <property type="match status" value="1"/>
</dbReference>
<dbReference type="GO" id="GO:0043235">
    <property type="term" value="C:receptor complex"/>
    <property type="evidence" value="ECO:0007669"/>
    <property type="project" value="TreeGrafter"/>
</dbReference>
<evidence type="ECO:0000256" key="18">
    <source>
        <dbReference type="ARBA" id="ARBA00051243"/>
    </source>
</evidence>
<evidence type="ECO:0000313" key="24">
    <source>
        <dbReference type="Proteomes" id="UP000009046"/>
    </source>
</evidence>
<evidence type="ECO:0000256" key="6">
    <source>
        <dbReference type="ARBA" id="ARBA00022729"/>
    </source>
</evidence>
<dbReference type="PRINTS" id="PR00109">
    <property type="entry name" value="TYRKINASE"/>
</dbReference>
<dbReference type="CTD" id="8239069"/>
<keyword evidence="7" id="KW-0677">Repeat</keyword>
<dbReference type="PANTHER" id="PTHR24416">
    <property type="entry name" value="TYROSINE-PROTEIN KINASE RECEPTOR"/>
    <property type="match status" value="1"/>
</dbReference>
<feature type="binding site" evidence="20">
    <location>
        <position position="90"/>
    </location>
    <ligand>
        <name>ATP</name>
        <dbReference type="ChEBI" id="CHEBI:30616"/>
    </ligand>
</feature>
<keyword evidence="14" id="KW-1015">Disulfide bond</keyword>
<keyword evidence="15" id="KW-0675">Receptor</keyword>
<comment type="function">
    <text evidence="19">Receptor for basic fibroblast growth factor.</text>
</comment>
<evidence type="ECO:0000259" key="21">
    <source>
        <dbReference type="PROSITE" id="PS50011"/>
    </source>
</evidence>
<dbReference type="EnsemblMetazoa" id="PHUM057060-RA">
    <property type="protein sequence ID" value="PHUM057060-PA"/>
    <property type="gene ID" value="PHUM057060"/>
</dbReference>
<dbReference type="EMBL" id="AAZO01000670">
    <property type="status" value="NOT_ANNOTATED_CDS"/>
    <property type="molecule type" value="Genomic_DNA"/>
</dbReference>
<evidence type="ECO:0000256" key="7">
    <source>
        <dbReference type="ARBA" id="ARBA00022737"/>
    </source>
</evidence>
<dbReference type="Gene3D" id="1.10.510.10">
    <property type="entry name" value="Transferase(Phosphotransferase) domain 1"/>
    <property type="match status" value="1"/>
</dbReference>
<keyword evidence="6" id="KW-0732">Signal</keyword>
<reference evidence="23" key="3">
    <citation type="submission" date="2020-05" db="UniProtKB">
        <authorList>
            <consortium name="EnsemblMetazoa"/>
        </authorList>
    </citation>
    <scope>IDENTIFICATION</scope>
    <source>
        <strain evidence="23">USDA</strain>
    </source>
</reference>
<evidence type="ECO:0000256" key="9">
    <source>
        <dbReference type="ARBA" id="ARBA00022777"/>
    </source>
</evidence>
<accession>E0VBC1</accession>
<name>E0VBC1_PEDHC</name>
<keyword evidence="5" id="KW-0812">Transmembrane</keyword>
<dbReference type="GO" id="GO:0004714">
    <property type="term" value="F:transmembrane receptor protein tyrosine kinase activity"/>
    <property type="evidence" value="ECO:0007669"/>
    <property type="project" value="UniProtKB-EC"/>
</dbReference>